<dbReference type="NCBIfam" id="TIGR01445">
    <property type="entry name" value="intein_Nterm"/>
    <property type="match status" value="1"/>
</dbReference>
<comment type="caution">
    <text evidence="2">The sequence shown here is derived from an EMBL/GenBank/DDBJ whole genome shotgun (WGS) entry which is preliminary data.</text>
</comment>
<dbReference type="Gene3D" id="2.170.16.10">
    <property type="entry name" value="Hedgehog/Intein (Hint) domain"/>
    <property type="match status" value="1"/>
</dbReference>
<accession>A0A1G2T0W1</accession>
<dbReference type="InterPro" id="IPR006141">
    <property type="entry name" value="Intein_N"/>
</dbReference>
<organism evidence="2 3">
    <name type="scientific">Candidatus Zambryskibacteria bacterium RIFCSPHIGHO2_01_FULL_46_25</name>
    <dbReference type="NCBI Taxonomy" id="1802738"/>
    <lineage>
        <taxon>Bacteria</taxon>
        <taxon>Candidatus Zambryskiibacteriota</taxon>
    </lineage>
</organism>
<gene>
    <name evidence="2" type="ORF">A2838_02690</name>
</gene>
<feature type="compositionally biased region" description="Basic residues" evidence="1">
    <location>
        <begin position="36"/>
        <end position="45"/>
    </location>
</feature>
<evidence type="ECO:0000256" key="1">
    <source>
        <dbReference type="SAM" id="MobiDB-lite"/>
    </source>
</evidence>
<dbReference type="GO" id="GO:0016539">
    <property type="term" value="P:intein-mediated protein splicing"/>
    <property type="evidence" value="ECO:0007669"/>
    <property type="project" value="InterPro"/>
</dbReference>
<protein>
    <recommendedName>
        <fullName evidence="4">Hint domain-containing protein</fullName>
    </recommendedName>
</protein>
<evidence type="ECO:0000313" key="2">
    <source>
        <dbReference type="EMBL" id="OHA90469.1"/>
    </source>
</evidence>
<evidence type="ECO:0008006" key="4">
    <source>
        <dbReference type="Google" id="ProtNLM"/>
    </source>
</evidence>
<dbReference type="InterPro" id="IPR036844">
    <property type="entry name" value="Hint_dom_sf"/>
</dbReference>
<evidence type="ECO:0000313" key="3">
    <source>
        <dbReference type="Proteomes" id="UP000178107"/>
    </source>
</evidence>
<dbReference type="CDD" id="cd00081">
    <property type="entry name" value="Hint"/>
    <property type="match status" value="1"/>
</dbReference>
<sequence>MTIKSTGNVGIGTTNPLQKLHVEGQCVTGDTLLPIRRRRKNRKGKKENGEESLAGKAEGNIGSGTWDYLMVRIADIQPGDEVLSLNKNNGLVEYHSIKGLMDMGVKKVYELKTKSGRVIRTTSTHPYLVAPVQKLRSKSRPVSLQNFLIKIAKRITNNPVTPKFFRISDILTPYNRDIEKVENENLLTKIT</sequence>
<dbReference type="AlphaFoldDB" id="A0A1G2T0W1"/>
<reference evidence="2 3" key="1">
    <citation type="journal article" date="2016" name="Nat. Commun.">
        <title>Thousands of microbial genomes shed light on interconnected biogeochemical processes in an aquifer system.</title>
        <authorList>
            <person name="Anantharaman K."/>
            <person name="Brown C.T."/>
            <person name="Hug L.A."/>
            <person name="Sharon I."/>
            <person name="Castelle C.J."/>
            <person name="Probst A.J."/>
            <person name="Thomas B.C."/>
            <person name="Singh A."/>
            <person name="Wilkins M.J."/>
            <person name="Karaoz U."/>
            <person name="Brodie E.L."/>
            <person name="Williams K.H."/>
            <person name="Hubbard S.S."/>
            <person name="Banfield J.F."/>
        </authorList>
    </citation>
    <scope>NUCLEOTIDE SEQUENCE [LARGE SCALE GENOMIC DNA]</scope>
</reference>
<dbReference type="Proteomes" id="UP000178107">
    <property type="component" value="Unassembled WGS sequence"/>
</dbReference>
<proteinExistence type="predicted"/>
<dbReference type="PROSITE" id="PS50817">
    <property type="entry name" value="INTEIN_N_TER"/>
    <property type="match status" value="1"/>
</dbReference>
<name>A0A1G2T0W1_9BACT</name>
<feature type="region of interest" description="Disordered" evidence="1">
    <location>
        <begin position="36"/>
        <end position="56"/>
    </location>
</feature>
<dbReference type="EMBL" id="MHVH01000005">
    <property type="protein sequence ID" value="OHA90469.1"/>
    <property type="molecule type" value="Genomic_DNA"/>
</dbReference>
<dbReference type="SUPFAM" id="SSF51294">
    <property type="entry name" value="Hedgehog/intein (Hint) domain"/>
    <property type="match status" value="1"/>
</dbReference>